<sequence>TSEQLEWIDDQVVMYSWCYEDNDLLLFWPSLFEVYFLCWPERQRLLPDIPESQALTDEQHRALSEAEDYRKSQLQTWYRWRTNGSKKNRSLKKTSTVFDNALQPKRRAKTEAEIYSEMYYDECIKPLVVAEAEAGNVATSGKRVALGRKFSKELLEDESEDVKAEIRAKYEQRLKALKKGAKRSTHFLDDNDINDSDEEMDAEVIARGIDDLPVICHRFAQLVKQKTRFVVSFMFAGPDPRNDWDMTTLSCHPSETPKGKSFHEMYETADRAFLEAFQQYAELIF</sequence>
<gene>
    <name evidence="1" type="ORF">CY34DRAFT_55119</name>
</gene>
<dbReference type="EMBL" id="KN835572">
    <property type="protein sequence ID" value="KIK35984.1"/>
    <property type="molecule type" value="Genomic_DNA"/>
</dbReference>
<dbReference type="InParanoid" id="A0A0D0AD09"/>
<dbReference type="HOGENOM" id="CLU_061100_0_0_1"/>
<feature type="non-terminal residue" evidence="1">
    <location>
        <position position="285"/>
    </location>
</feature>
<dbReference type="OrthoDB" id="2693411at2759"/>
<organism evidence="1 2">
    <name type="scientific">Suillus luteus UH-Slu-Lm8-n1</name>
    <dbReference type="NCBI Taxonomy" id="930992"/>
    <lineage>
        <taxon>Eukaryota</taxon>
        <taxon>Fungi</taxon>
        <taxon>Dikarya</taxon>
        <taxon>Basidiomycota</taxon>
        <taxon>Agaricomycotina</taxon>
        <taxon>Agaricomycetes</taxon>
        <taxon>Agaricomycetidae</taxon>
        <taxon>Boletales</taxon>
        <taxon>Suillineae</taxon>
        <taxon>Suillaceae</taxon>
        <taxon>Suillus</taxon>
    </lineage>
</organism>
<evidence type="ECO:0000313" key="1">
    <source>
        <dbReference type="EMBL" id="KIK35984.1"/>
    </source>
</evidence>
<reference evidence="1 2" key="1">
    <citation type="submission" date="2014-04" db="EMBL/GenBank/DDBJ databases">
        <authorList>
            <consortium name="DOE Joint Genome Institute"/>
            <person name="Kuo A."/>
            <person name="Ruytinx J."/>
            <person name="Rineau F."/>
            <person name="Colpaert J."/>
            <person name="Kohler A."/>
            <person name="Nagy L.G."/>
            <person name="Floudas D."/>
            <person name="Copeland A."/>
            <person name="Barry K.W."/>
            <person name="Cichocki N."/>
            <person name="Veneault-Fourrey C."/>
            <person name="LaButti K."/>
            <person name="Lindquist E.A."/>
            <person name="Lipzen A."/>
            <person name="Lundell T."/>
            <person name="Morin E."/>
            <person name="Murat C."/>
            <person name="Sun H."/>
            <person name="Tunlid A."/>
            <person name="Henrissat B."/>
            <person name="Grigoriev I.V."/>
            <person name="Hibbett D.S."/>
            <person name="Martin F."/>
            <person name="Nordberg H.P."/>
            <person name="Cantor M.N."/>
            <person name="Hua S.X."/>
        </authorList>
    </citation>
    <scope>NUCLEOTIDE SEQUENCE [LARGE SCALE GENOMIC DNA]</scope>
    <source>
        <strain evidence="1 2">UH-Slu-Lm8-n1</strain>
    </source>
</reference>
<dbReference type="STRING" id="930992.A0A0D0AD09"/>
<evidence type="ECO:0000313" key="2">
    <source>
        <dbReference type="Proteomes" id="UP000054485"/>
    </source>
</evidence>
<feature type="non-terminal residue" evidence="1">
    <location>
        <position position="1"/>
    </location>
</feature>
<reference evidence="2" key="2">
    <citation type="submission" date="2015-01" db="EMBL/GenBank/DDBJ databases">
        <title>Evolutionary Origins and Diversification of the Mycorrhizal Mutualists.</title>
        <authorList>
            <consortium name="DOE Joint Genome Institute"/>
            <consortium name="Mycorrhizal Genomics Consortium"/>
            <person name="Kohler A."/>
            <person name="Kuo A."/>
            <person name="Nagy L.G."/>
            <person name="Floudas D."/>
            <person name="Copeland A."/>
            <person name="Barry K.W."/>
            <person name="Cichocki N."/>
            <person name="Veneault-Fourrey C."/>
            <person name="LaButti K."/>
            <person name="Lindquist E.A."/>
            <person name="Lipzen A."/>
            <person name="Lundell T."/>
            <person name="Morin E."/>
            <person name="Murat C."/>
            <person name="Riley R."/>
            <person name="Ohm R."/>
            <person name="Sun H."/>
            <person name="Tunlid A."/>
            <person name="Henrissat B."/>
            <person name="Grigoriev I.V."/>
            <person name="Hibbett D.S."/>
            <person name="Martin F."/>
        </authorList>
    </citation>
    <scope>NUCLEOTIDE SEQUENCE [LARGE SCALE GENOMIC DNA]</scope>
    <source>
        <strain evidence="2">UH-Slu-Lm8-n1</strain>
    </source>
</reference>
<proteinExistence type="predicted"/>
<protein>
    <submittedName>
        <fullName evidence="1">Uncharacterized protein</fullName>
    </submittedName>
</protein>
<accession>A0A0D0AD09</accession>
<keyword evidence="2" id="KW-1185">Reference proteome</keyword>
<dbReference type="Proteomes" id="UP000054485">
    <property type="component" value="Unassembled WGS sequence"/>
</dbReference>
<dbReference type="AlphaFoldDB" id="A0A0D0AD09"/>
<name>A0A0D0AD09_9AGAM</name>